<evidence type="ECO:0008006" key="4">
    <source>
        <dbReference type="Google" id="ProtNLM"/>
    </source>
</evidence>
<dbReference type="Proteomes" id="UP000004995">
    <property type="component" value="Unassembled WGS sequence"/>
</dbReference>
<dbReference type="OMA" id="MVENGNH"/>
<protein>
    <recommendedName>
        <fullName evidence="4">CCHC-type domain-containing protein</fullName>
    </recommendedName>
</protein>
<dbReference type="Gramene" id="KQL09979">
    <property type="protein sequence ID" value="KQL09979"/>
    <property type="gene ID" value="SETIT_008586mg"/>
</dbReference>
<evidence type="ECO:0000256" key="1">
    <source>
        <dbReference type="SAM" id="MobiDB-lite"/>
    </source>
</evidence>
<dbReference type="GO" id="GO:0005737">
    <property type="term" value="C:cytoplasm"/>
    <property type="evidence" value="ECO:0000318"/>
    <property type="project" value="GO_Central"/>
</dbReference>
<feature type="compositionally biased region" description="Polar residues" evidence="1">
    <location>
        <begin position="108"/>
        <end position="119"/>
    </location>
</feature>
<dbReference type="GO" id="GO:0045182">
    <property type="term" value="F:translation regulator activity"/>
    <property type="evidence" value="ECO:0000318"/>
    <property type="project" value="GO_Central"/>
</dbReference>
<dbReference type="AlphaFoldDB" id="K3Y301"/>
<evidence type="ECO:0000313" key="2">
    <source>
        <dbReference type="EnsemblPlants" id="KQL09979"/>
    </source>
</evidence>
<dbReference type="eggNOG" id="ENOG502R4I4">
    <property type="taxonomic scope" value="Eukaryota"/>
</dbReference>
<feature type="region of interest" description="Disordered" evidence="1">
    <location>
        <begin position="108"/>
        <end position="137"/>
    </location>
</feature>
<keyword evidence="3" id="KW-1185">Reference proteome</keyword>
<organism evidence="2 3">
    <name type="scientific">Setaria italica</name>
    <name type="common">Foxtail millet</name>
    <name type="synonym">Panicum italicum</name>
    <dbReference type="NCBI Taxonomy" id="4555"/>
    <lineage>
        <taxon>Eukaryota</taxon>
        <taxon>Viridiplantae</taxon>
        <taxon>Streptophyta</taxon>
        <taxon>Embryophyta</taxon>
        <taxon>Tracheophyta</taxon>
        <taxon>Spermatophyta</taxon>
        <taxon>Magnoliopsida</taxon>
        <taxon>Liliopsida</taxon>
        <taxon>Poales</taxon>
        <taxon>Poaceae</taxon>
        <taxon>PACMAD clade</taxon>
        <taxon>Panicoideae</taxon>
        <taxon>Panicodae</taxon>
        <taxon>Paniceae</taxon>
        <taxon>Cenchrinae</taxon>
        <taxon>Setaria</taxon>
    </lineage>
</organism>
<reference evidence="3" key="1">
    <citation type="journal article" date="2012" name="Nat. Biotechnol.">
        <title>Reference genome sequence of the model plant Setaria.</title>
        <authorList>
            <person name="Bennetzen J.L."/>
            <person name="Schmutz J."/>
            <person name="Wang H."/>
            <person name="Percifield R."/>
            <person name="Hawkins J."/>
            <person name="Pontaroli A.C."/>
            <person name="Estep M."/>
            <person name="Feng L."/>
            <person name="Vaughn J.N."/>
            <person name="Grimwood J."/>
            <person name="Jenkins J."/>
            <person name="Barry K."/>
            <person name="Lindquist E."/>
            <person name="Hellsten U."/>
            <person name="Deshpande S."/>
            <person name="Wang X."/>
            <person name="Wu X."/>
            <person name="Mitros T."/>
            <person name="Triplett J."/>
            <person name="Yang X."/>
            <person name="Ye C.Y."/>
            <person name="Mauro-Herrera M."/>
            <person name="Wang L."/>
            <person name="Li P."/>
            <person name="Sharma M."/>
            <person name="Sharma R."/>
            <person name="Ronald P.C."/>
            <person name="Panaud O."/>
            <person name="Kellogg E.A."/>
            <person name="Brutnell T.P."/>
            <person name="Doust A.N."/>
            <person name="Tuskan G.A."/>
            <person name="Rokhsar D."/>
            <person name="Devos K.M."/>
        </authorList>
    </citation>
    <scope>NUCLEOTIDE SEQUENCE [LARGE SCALE GENOMIC DNA]</scope>
    <source>
        <strain evidence="3">cv. Yugu1</strain>
    </source>
</reference>
<dbReference type="HOGENOM" id="CLU_078380_0_0_1"/>
<accession>K3Y301</accession>
<dbReference type="GO" id="GO:0003727">
    <property type="term" value="F:single-stranded RNA binding"/>
    <property type="evidence" value="ECO:0000318"/>
    <property type="project" value="GO_Central"/>
</dbReference>
<name>K3Y301_SETIT</name>
<dbReference type="InterPro" id="IPR036875">
    <property type="entry name" value="Znf_CCHC_sf"/>
</dbReference>
<dbReference type="GO" id="GO:0008270">
    <property type="term" value="F:zinc ion binding"/>
    <property type="evidence" value="ECO:0007669"/>
    <property type="project" value="InterPro"/>
</dbReference>
<dbReference type="GO" id="GO:2000767">
    <property type="term" value="P:positive regulation of cytoplasmic translation"/>
    <property type="evidence" value="ECO:0000318"/>
    <property type="project" value="GO_Central"/>
</dbReference>
<reference evidence="2" key="2">
    <citation type="submission" date="2018-08" db="UniProtKB">
        <authorList>
            <consortium name="EnsemblPlants"/>
        </authorList>
    </citation>
    <scope>IDENTIFICATION</scope>
    <source>
        <strain evidence="2">Yugu1</strain>
    </source>
</reference>
<evidence type="ECO:0000313" key="3">
    <source>
        <dbReference type="Proteomes" id="UP000004995"/>
    </source>
</evidence>
<sequence>MDLIHGELEHFIMLEEETMTQMFDRLMLLISDIRTLRSTDWDDHKVTKKMLRVFTPRNPTLATMIRRDSSFKMKTPNQLLGEILHQELVERYVAKSLSMRMNKSLALNASSNTMSQSSPKALKEKKEDSSEEGSTDEETAFAIRNYKKFLKKKTFKKSGDDRKKSSQRRCYECKEVDHFITDCPHRKKKEMEEKRFKDKSKDYKKKYQGQAHVGQEWDSSEEQDNKEGIATLAILNPTTPTKLFNNISDNEDDAPFCLMAKGIKDVKGACFGK</sequence>
<proteinExistence type="predicted"/>
<dbReference type="EnsemblPlants" id="KQL09979">
    <property type="protein sequence ID" value="KQL09979"/>
    <property type="gene ID" value="SETIT_008586mg"/>
</dbReference>
<dbReference type="Gene3D" id="4.10.60.10">
    <property type="entry name" value="Zinc finger, CCHC-type"/>
    <property type="match status" value="1"/>
</dbReference>
<dbReference type="InParanoid" id="K3Y301"/>
<dbReference type="EMBL" id="AGNK02002300">
    <property type="status" value="NOT_ANNOTATED_CDS"/>
    <property type="molecule type" value="Genomic_DNA"/>
</dbReference>
<dbReference type="GO" id="GO:0003729">
    <property type="term" value="F:mRNA binding"/>
    <property type="evidence" value="ECO:0000318"/>
    <property type="project" value="GO_Central"/>
</dbReference>
<dbReference type="SUPFAM" id="SSF57756">
    <property type="entry name" value="Retrovirus zinc finger-like domains"/>
    <property type="match status" value="1"/>
</dbReference>